<organism evidence="3 4">
    <name type="scientific">Septoria linicola</name>
    <dbReference type="NCBI Taxonomy" id="215465"/>
    <lineage>
        <taxon>Eukaryota</taxon>
        <taxon>Fungi</taxon>
        <taxon>Dikarya</taxon>
        <taxon>Ascomycota</taxon>
        <taxon>Pezizomycotina</taxon>
        <taxon>Dothideomycetes</taxon>
        <taxon>Dothideomycetidae</taxon>
        <taxon>Mycosphaerellales</taxon>
        <taxon>Mycosphaerellaceae</taxon>
        <taxon>Septoria</taxon>
    </lineage>
</organism>
<gene>
    <name evidence="3" type="ORF">Slin15195_G018170</name>
</gene>
<evidence type="ECO:0000313" key="4">
    <source>
        <dbReference type="Proteomes" id="UP001056384"/>
    </source>
</evidence>
<evidence type="ECO:0008006" key="5">
    <source>
        <dbReference type="Google" id="ProtNLM"/>
    </source>
</evidence>
<keyword evidence="2" id="KW-0812">Transmembrane</keyword>
<feature type="region of interest" description="Disordered" evidence="1">
    <location>
        <begin position="727"/>
        <end position="765"/>
    </location>
</feature>
<accession>A0A9Q9EGQ3</accession>
<sequence length="979" mass="105812">MFSKSSKKKTRGKLSIDTTCAFQPKVFPYESQVPELKFVSFDESHARIATSEQKLDSKTPVYAGAKQAVSNGLQGHVASVRSQRGAIVASPGADDDQATLNLPYHKRLAAKRPEPLNLDRSHARNQDLDCTTPVIVITPARDEFRGTQTLQVKGRPASSVYSRYTNCMTTSSAPPVPPLPFMGKNSAGLKSRFSTVTATTTFEDVSPLDTAEKSRAAQTPGLPTPRRSKGWWNVLSPFSAKSTRPSFWRSPSPASDGTPVLKDAAAMGQAPTDSESLHSAAGDDSVTVVTENIPQRSLTAPAALHGSSKAFDIYHIASTGLAAAYFDVARRFPSLCVQDGGLGGWSPSQSVYLASPDGSRGTGLSNEKSPSEEAGNFRGEVVGSAQEVLSLDDTQPKKSTDRAVAPRAALFSTPSAEELQTPPVSRKTPVRAMTETTNMSVFSPLSATPEVHQAHLGMLIGPDSSFGEQRQIAVSRAPTPTVLDDNVASYTSAKHTPGQEPPSAYGVARLRPTHARQDSYGLGISDEKNELFPPPKYVVEERPRLGTDRFGQLTVRSPGDDKPVRPWYRRHFWLLAFLAAALVVLLIVLLTIFVPPKHNDVAIQATWLNLTGLPVIPIGISTVIQPQIAGSRDTCTKASMWNCQSTTSRLPDFRFEIRSRNGTSSRRTKRTVWQDYVYAASPPPPSESDRLYLGRTTDNITEPYSGEDTPIYISLLDTAALSSSTSVHKRSDTNFTYPYPTTSSNDEQDESSTKEAETTAASKLPNAAIKANGKPIDPLLYPLVKAQPLRLFNRGEETEHYGFYSYFDRSIYIASSDPSASLPWNTTTNHSNITTNVPLEDASAVCTFSQTRLLVQIWTRRGTLSNNLSNSTSDNVAAKGSSANDMSAPGSFPYPVTVTIDRHGGSAAKKGVYCYALDDAGKVDGSGKGWLLEDRAVGGELLDPAQVPGDEDDNLAKREKEQGEGIDGGSGGCQCQWKH</sequence>
<evidence type="ECO:0000256" key="1">
    <source>
        <dbReference type="SAM" id="MobiDB-lite"/>
    </source>
</evidence>
<dbReference type="AlphaFoldDB" id="A0A9Q9EGQ3"/>
<feature type="transmembrane region" description="Helical" evidence="2">
    <location>
        <begin position="572"/>
        <end position="594"/>
    </location>
</feature>
<keyword evidence="2" id="KW-1133">Transmembrane helix</keyword>
<name>A0A9Q9EGQ3_9PEZI</name>
<feature type="compositionally biased region" description="Basic and acidic residues" evidence="1">
    <location>
        <begin position="954"/>
        <end position="963"/>
    </location>
</feature>
<keyword evidence="4" id="KW-1185">Reference proteome</keyword>
<keyword evidence="2" id="KW-0472">Membrane</keyword>
<proteinExistence type="predicted"/>
<dbReference type="EMBL" id="CP099418">
    <property type="protein sequence ID" value="USW48498.1"/>
    <property type="molecule type" value="Genomic_DNA"/>
</dbReference>
<dbReference type="Proteomes" id="UP001056384">
    <property type="component" value="Chromosome 1"/>
</dbReference>
<reference evidence="3" key="1">
    <citation type="submission" date="2022-06" db="EMBL/GenBank/DDBJ databases">
        <title>Complete genome sequences of two strains of the flax pathogen Septoria linicola.</title>
        <authorList>
            <person name="Lapalu N."/>
            <person name="Simon A."/>
            <person name="Demenou B."/>
            <person name="Paumier D."/>
            <person name="Guillot M.-P."/>
            <person name="Gout L."/>
            <person name="Valade R."/>
        </authorList>
    </citation>
    <scope>NUCLEOTIDE SEQUENCE</scope>
    <source>
        <strain evidence="3">SE15195</strain>
    </source>
</reference>
<protein>
    <recommendedName>
        <fullName evidence="5">Glycoprotease family protein</fullName>
    </recommendedName>
</protein>
<dbReference type="OrthoDB" id="10259622at2759"/>
<feature type="region of interest" description="Disordered" evidence="1">
    <location>
        <begin position="941"/>
        <end position="979"/>
    </location>
</feature>
<evidence type="ECO:0000313" key="3">
    <source>
        <dbReference type="EMBL" id="USW48498.1"/>
    </source>
</evidence>
<feature type="compositionally biased region" description="Polar residues" evidence="1">
    <location>
        <begin position="733"/>
        <end position="745"/>
    </location>
</feature>
<evidence type="ECO:0000256" key="2">
    <source>
        <dbReference type="SAM" id="Phobius"/>
    </source>
</evidence>
<feature type="region of interest" description="Disordered" evidence="1">
    <location>
        <begin position="353"/>
        <end position="375"/>
    </location>
</feature>